<keyword evidence="2" id="KW-1185">Reference proteome</keyword>
<dbReference type="Proteomes" id="UP001359559">
    <property type="component" value="Unassembled WGS sequence"/>
</dbReference>
<comment type="caution">
    <text evidence="1">The sequence shown here is derived from an EMBL/GenBank/DDBJ whole genome shotgun (WGS) entry which is preliminary data.</text>
</comment>
<reference evidence="1 2" key="1">
    <citation type="submission" date="2024-01" db="EMBL/GenBank/DDBJ databases">
        <title>The genomes of 5 underutilized Papilionoideae crops provide insights into root nodulation and disease resistance.</title>
        <authorList>
            <person name="Yuan L."/>
        </authorList>
    </citation>
    <scope>NUCLEOTIDE SEQUENCE [LARGE SCALE GENOMIC DNA]</scope>
    <source>
        <strain evidence="1">LY-2023</strain>
        <tissue evidence="1">Leaf</tissue>
    </source>
</reference>
<evidence type="ECO:0000313" key="1">
    <source>
        <dbReference type="EMBL" id="KAK7293062.1"/>
    </source>
</evidence>
<name>A0AAN9J6J3_CLITE</name>
<accession>A0AAN9J6J3</accession>
<proteinExistence type="predicted"/>
<gene>
    <name evidence="1" type="ORF">RJT34_15923</name>
</gene>
<evidence type="ECO:0000313" key="2">
    <source>
        <dbReference type="Proteomes" id="UP001359559"/>
    </source>
</evidence>
<sequence length="156" mass="17905">MLVNIPSIRPRSCARRDQSILRIEDWPGPNYMSVIPEIPKNIPEEQPREVEQPYDRDVEVIEITICRYRDPPLPLGVEELASREAAIVEDPLGFHYLPEPPHHPLRSLTPVYIPVSPEEDSDEQDEDLEKDTAEDLEANLVDFLATDPTILLAFRE</sequence>
<organism evidence="1 2">
    <name type="scientific">Clitoria ternatea</name>
    <name type="common">Butterfly pea</name>
    <dbReference type="NCBI Taxonomy" id="43366"/>
    <lineage>
        <taxon>Eukaryota</taxon>
        <taxon>Viridiplantae</taxon>
        <taxon>Streptophyta</taxon>
        <taxon>Embryophyta</taxon>
        <taxon>Tracheophyta</taxon>
        <taxon>Spermatophyta</taxon>
        <taxon>Magnoliopsida</taxon>
        <taxon>eudicotyledons</taxon>
        <taxon>Gunneridae</taxon>
        <taxon>Pentapetalae</taxon>
        <taxon>rosids</taxon>
        <taxon>fabids</taxon>
        <taxon>Fabales</taxon>
        <taxon>Fabaceae</taxon>
        <taxon>Papilionoideae</taxon>
        <taxon>50 kb inversion clade</taxon>
        <taxon>NPAAA clade</taxon>
        <taxon>indigoferoid/millettioid clade</taxon>
        <taxon>Phaseoleae</taxon>
        <taxon>Clitoria</taxon>
    </lineage>
</organism>
<dbReference type="AlphaFoldDB" id="A0AAN9J6J3"/>
<dbReference type="EMBL" id="JAYKXN010000004">
    <property type="protein sequence ID" value="KAK7293062.1"/>
    <property type="molecule type" value="Genomic_DNA"/>
</dbReference>
<protein>
    <submittedName>
        <fullName evidence="1">Uncharacterized protein</fullName>
    </submittedName>
</protein>